<reference evidence="3 4" key="1">
    <citation type="journal article" date="2020" name="Int. J. Syst. Evol. Microbiol.">
        <title>Pseudomonas kitaguniensis sp. nov., a pathogen causing bacterial rot of Welsh onion in Japan.</title>
        <authorList>
            <person name="Sawada H."/>
            <person name="Fujikawa T."/>
            <person name="Nishiwaki Y."/>
            <person name="Horita H."/>
        </authorList>
    </citation>
    <scope>NUCLEOTIDE SEQUENCE [LARGE SCALE GENOMIC DNA]</scope>
    <source>
        <strain evidence="3 4">MAFF 212408</strain>
    </source>
</reference>
<dbReference type="InterPro" id="IPR050523">
    <property type="entry name" value="AKR_Detox_Biosynth"/>
</dbReference>
<evidence type="ECO:0000256" key="1">
    <source>
        <dbReference type="ARBA" id="ARBA00023002"/>
    </source>
</evidence>
<dbReference type="PANTHER" id="PTHR43364:SF4">
    <property type="entry name" value="NAD(P)-LINKED OXIDOREDUCTASE SUPERFAMILY PROTEIN"/>
    <property type="match status" value="1"/>
</dbReference>
<evidence type="ECO:0000259" key="2">
    <source>
        <dbReference type="Pfam" id="PF00248"/>
    </source>
</evidence>
<dbReference type="RefSeq" id="WP_152745859.1">
    <property type="nucleotide sequence ID" value="NZ_VUAZ01000021.1"/>
</dbReference>
<dbReference type="SUPFAM" id="SSF51430">
    <property type="entry name" value="NAD(P)-linked oxidoreductase"/>
    <property type="match status" value="1"/>
</dbReference>
<dbReference type="Pfam" id="PF00248">
    <property type="entry name" value="Aldo_ket_red"/>
    <property type="match status" value="1"/>
</dbReference>
<evidence type="ECO:0000313" key="4">
    <source>
        <dbReference type="Proteomes" id="UP000326112"/>
    </source>
</evidence>
<dbReference type="InterPro" id="IPR036812">
    <property type="entry name" value="NAD(P)_OxRdtase_dom_sf"/>
</dbReference>
<comment type="caution">
    <text evidence="3">The sequence shown here is derived from an EMBL/GenBank/DDBJ whole genome shotgun (WGS) entry which is preliminary data.</text>
</comment>
<dbReference type="Gene3D" id="3.20.20.100">
    <property type="entry name" value="NADP-dependent oxidoreductase domain"/>
    <property type="match status" value="1"/>
</dbReference>
<gene>
    <name evidence="3" type="ORF">F0169_04810</name>
</gene>
<feature type="domain" description="NADP-dependent oxidoreductase" evidence="2">
    <location>
        <begin position="15"/>
        <end position="314"/>
    </location>
</feature>
<reference evidence="3 4" key="2">
    <citation type="journal article" date="2023" name="Plant Pathol.">
        <title>Dismantling and reorganizing Pseudomonas marginalis sensu#lato.</title>
        <authorList>
            <person name="Sawada H."/>
            <person name="Fujikawa T."/>
            <person name="Satou M."/>
        </authorList>
    </citation>
    <scope>NUCLEOTIDE SEQUENCE [LARGE SCALE GENOMIC DNA]</scope>
    <source>
        <strain evidence="3 4">MAFF 212408</strain>
    </source>
</reference>
<proteinExistence type="predicted"/>
<keyword evidence="4" id="KW-1185">Reference proteome</keyword>
<keyword evidence="1" id="KW-0560">Oxidoreductase</keyword>
<protein>
    <submittedName>
        <fullName evidence="3">Aldo/keto reductase</fullName>
    </submittedName>
</protein>
<name>A0A5N7KH65_9PSED</name>
<dbReference type="EMBL" id="VUAZ01000021">
    <property type="protein sequence ID" value="MPR01458.1"/>
    <property type="molecule type" value="Genomic_DNA"/>
</dbReference>
<dbReference type="InterPro" id="IPR023210">
    <property type="entry name" value="NADP_OxRdtase_dom"/>
</dbReference>
<dbReference type="PANTHER" id="PTHR43364">
    <property type="entry name" value="NADH-SPECIFIC METHYLGLYOXAL REDUCTASE-RELATED"/>
    <property type="match status" value="1"/>
</dbReference>
<dbReference type="Proteomes" id="UP000326112">
    <property type="component" value="Unassembled WGS sequence"/>
</dbReference>
<dbReference type="PRINTS" id="PR00069">
    <property type="entry name" value="ALDKETRDTASE"/>
</dbReference>
<sequence>MLYTKLGRSGLTVSRLALGCMSFGDPSRGTHPWTLNADESERIVGKALDLGINFLDTANIYSQGSSEEIIGDVLVKLKARHNVVLATKVYESMSCDPLSGGLSRHAIFHEIDSSLKRLRTDYIDLYVVHRWDYNTPIEETMEALHDLVKMGKVRYIGASSMHTWQFVKAQYLATLNGWTRFVSMQSHYNLLNREEEREMQPFCAEEGVGLTPWSPLARGKLARANEQQSLRKETDKVQSWLYESAVESDRNIIEVVSAIAKERGSTNAQVALAWLLGQSAVVSPIVGVTRVEQLDELVASLRLELDVEELSRLSAPYTPHLAPEYR</sequence>
<dbReference type="InterPro" id="IPR020471">
    <property type="entry name" value="AKR"/>
</dbReference>
<organism evidence="3 4">
    <name type="scientific">Pseudomonas kitaguniensis</name>
    <dbReference type="NCBI Taxonomy" id="2607908"/>
    <lineage>
        <taxon>Bacteria</taxon>
        <taxon>Pseudomonadati</taxon>
        <taxon>Pseudomonadota</taxon>
        <taxon>Gammaproteobacteria</taxon>
        <taxon>Pseudomonadales</taxon>
        <taxon>Pseudomonadaceae</taxon>
        <taxon>Pseudomonas</taxon>
    </lineage>
</organism>
<dbReference type="CDD" id="cd19079">
    <property type="entry name" value="AKR_EcYajO-like"/>
    <property type="match status" value="1"/>
</dbReference>
<evidence type="ECO:0000313" key="3">
    <source>
        <dbReference type="EMBL" id="MPR01458.1"/>
    </source>
</evidence>
<accession>A0A5N7KH65</accession>